<name>A0A437QQ47_9PROT</name>
<dbReference type="InterPro" id="IPR023214">
    <property type="entry name" value="HAD_sf"/>
</dbReference>
<dbReference type="InterPro" id="IPR006439">
    <property type="entry name" value="HAD-SF_hydro_IA"/>
</dbReference>
<dbReference type="NCBIfam" id="TIGR01509">
    <property type="entry name" value="HAD-SF-IA-v3"/>
    <property type="match status" value="1"/>
</dbReference>
<dbReference type="PRINTS" id="PR00413">
    <property type="entry name" value="HADHALOGNASE"/>
</dbReference>
<keyword evidence="3" id="KW-1185">Reference proteome</keyword>
<organism evidence="2 3">
    <name type="scientific">Hwanghaeella grinnelliae</name>
    <dbReference type="NCBI Taxonomy" id="2500179"/>
    <lineage>
        <taxon>Bacteria</taxon>
        <taxon>Pseudomonadati</taxon>
        <taxon>Pseudomonadota</taxon>
        <taxon>Alphaproteobacteria</taxon>
        <taxon>Rhodospirillales</taxon>
        <taxon>Rhodospirillaceae</taxon>
        <taxon>Hwanghaeella</taxon>
    </lineage>
</organism>
<evidence type="ECO:0000313" key="3">
    <source>
        <dbReference type="Proteomes" id="UP000287447"/>
    </source>
</evidence>
<dbReference type="SFLD" id="SFLDS00003">
    <property type="entry name" value="Haloacid_Dehalogenase"/>
    <property type="match status" value="1"/>
</dbReference>
<protein>
    <submittedName>
        <fullName evidence="2">HAD family phosphatase</fullName>
    </submittedName>
</protein>
<proteinExistence type="predicted"/>
<dbReference type="InterPro" id="IPR023198">
    <property type="entry name" value="PGP-like_dom2"/>
</dbReference>
<dbReference type="SFLD" id="SFLDG01129">
    <property type="entry name" value="C1.5:_HAD__Beta-PGM__Phosphata"/>
    <property type="match status" value="1"/>
</dbReference>
<evidence type="ECO:0000256" key="1">
    <source>
        <dbReference type="SAM" id="MobiDB-lite"/>
    </source>
</evidence>
<dbReference type="Gene3D" id="3.40.50.1000">
    <property type="entry name" value="HAD superfamily/HAD-like"/>
    <property type="match status" value="1"/>
</dbReference>
<gene>
    <name evidence="2" type="ORF">EOI86_15385</name>
</gene>
<accession>A0A437QQ47</accession>
<dbReference type="EMBL" id="SADE01000002">
    <property type="protein sequence ID" value="RVU36569.1"/>
    <property type="molecule type" value="Genomic_DNA"/>
</dbReference>
<dbReference type="CDD" id="cd02603">
    <property type="entry name" value="HAD_sEH-N_like"/>
    <property type="match status" value="1"/>
</dbReference>
<evidence type="ECO:0000313" key="2">
    <source>
        <dbReference type="EMBL" id="RVU36569.1"/>
    </source>
</evidence>
<dbReference type="SUPFAM" id="SSF56784">
    <property type="entry name" value="HAD-like"/>
    <property type="match status" value="1"/>
</dbReference>
<dbReference type="InterPro" id="IPR036412">
    <property type="entry name" value="HAD-like_sf"/>
</dbReference>
<dbReference type="AlphaFoldDB" id="A0A437QQ47"/>
<dbReference type="Pfam" id="PF00702">
    <property type="entry name" value="Hydrolase"/>
    <property type="match status" value="1"/>
</dbReference>
<dbReference type="PANTHER" id="PTHR43611:SF3">
    <property type="entry name" value="FLAVIN MONONUCLEOTIDE HYDROLASE 1, CHLOROPLATIC"/>
    <property type="match status" value="1"/>
</dbReference>
<dbReference type="Proteomes" id="UP000287447">
    <property type="component" value="Unassembled WGS sequence"/>
</dbReference>
<feature type="region of interest" description="Disordered" evidence="1">
    <location>
        <begin position="1"/>
        <end position="30"/>
    </location>
</feature>
<dbReference type="PANTHER" id="PTHR43611">
    <property type="entry name" value="ALPHA-D-GLUCOSE 1-PHOSPHATE PHOSPHATASE"/>
    <property type="match status" value="1"/>
</dbReference>
<dbReference type="Gene3D" id="1.10.150.240">
    <property type="entry name" value="Putative phosphatase, domain 2"/>
    <property type="match status" value="1"/>
</dbReference>
<sequence>MPKKSGLSNPICLSRRSKRTDHAETDGIGPTMTRPKALLFDLGGVVIEVDMQRSFDHWGDRTGTDVSKIAERHLRDEVHDQYERGEIPTEAYMDHLRQLMELDLSHTEMVDGWNALLVQEIVGIRAVLQRLSGAVPLYAFSNTNAAHVESMSVRFGDALNHFDTVYVSSSIGHRKPELKSFLHVADAMGFPPEEILFFDDSPVNLDGARKAGLQTVHVRSHDDVLAALSQHGF</sequence>
<reference evidence="3" key="1">
    <citation type="submission" date="2019-01" db="EMBL/GenBank/DDBJ databases">
        <title>Gri0909 isolated from a small marine red alga.</title>
        <authorList>
            <person name="Kim J."/>
            <person name="Jeong S.E."/>
            <person name="Jeon C.O."/>
        </authorList>
    </citation>
    <scope>NUCLEOTIDE SEQUENCE [LARGE SCALE GENOMIC DNA]</scope>
    <source>
        <strain evidence="3">Gri0909</strain>
    </source>
</reference>
<comment type="caution">
    <text evidence="2">The sequence shown here is derived from an EMBL/GenBank/DDBJ whole genome shotgun (WGS) entry which is preliminary data.</text>
</comment>